<evidence type="ECO:0000313" key="1">
    <source>
        <dbReference type="EMBL" id="ATA93036.1"/>
    </source>
</evidence>
<proteinExistence type="predicted"/>
<dbReference type="AlphaFoldDB" id="A0AAD0E9D5"/>
<gene>
    <name evidence="1" type="ORF">CGC54_01040</name>
</gene>
<dbReference type="Proteomes" id="UP000243753">
    <property type="component" value="Chromosome"/>
</dbReference>
<organism evidence="1 2">
    <name type="scientific">Capnocytophaga canimorsus</name>
    <dbReference type="NCBI Taxonomy" id="28188"/>
    <lineage>
        <taxon>Bacteria</taxon>
        <taxon>Pseudomonadati</taxon>
        <taxon>Bacteroidota</taxon>
        <taxon>Flavobacteriia</taxon>
        <taxon>Flavobacteriales</taxon>
        <taxon>Flavobacteriaceae</taxon>
        <taxon>Capnocytophaga</taxon>
    </lineage>
</organism>
<accession>A0AAD0E9D5</accession>
<reference evidence="2" key="1">
    <citation type="submission" date="2017-06" db="EMBL/GenBank/DDBJ databases">
        <title>Capnocytophaga spp. assemblies.</title>
        <authorList>
            <person name="Gulvik C.A."/>
        </authorList>
    </citation>
    <scope>NUCLEOTIDE SEQUENCE [LARGE SCALE GENOMIC DNA]</scope>
    <source>
        <strain evidence="2">H3936</strain>
    </source>
</reference>
<sequence>MNYFFCKDKNTLTIEKQHKNAEFIQVEMFYRGEKKYQFPFFNGRAVFDHGSLVQPFMSKPLHFGEIKVNEALNDILLLTEPLPIDFTIKQMDFKGNVYRTEQKQHFYYAGKKPKAFPFLTNGTYRTTTNDSLVTIGYIDVFENMAQRQKMLLGTTPENTENYNVNVWSFSRKQLKHTAKENEIIDLSTLTLEPKPDFQEVVHALFINQNHVPDWFTFNGFWEDSCEIEQELAKDLVRNHDVKNIVKREITIKLSTGFIFEEEIDFLRELIASDIIFLKLDGKWQRAIPISNKTLSKDKLKNLHHQIVEFKLIEA</sequence>
<protein>
    <submittedName>
        <fullName evidence="1">Uncharacterized protein</fullName>
    </submittedName>
</protein>
<name>A0AAD0E9D5_9FLAO</name>
<dbReference type="EMBL" id="CP022389">
    <property type="protein sequence ID" value="ATA93036.1"/>
    <property type="molecule type" value="Genomic_DNA"/>
</dbReference>
<evidence type="ECO:0000313" key="2">
    <source>
        <dbReference type="Proteomes" id="UP000243753"/>
    </source>
</evidence>